<reference evidence="3" key="1">
    <citation type="journal article" date="2007" name="Plant Cell">
        <title>Dothideomycete-plant interactions illuminated by genome sequencing and EST analysis of the wheat pathogen Stagonospora nodorum.</title>
        <authorList>
            <person name="Hane J.K."/>
            <person name="Lowe R.G."/>
            <person name="Solomon P.S."/>
            <person name="Tan K.C."/>
            <person name="Schoch C.L."/>
            <person name="Spatafora J.W."/>
            <person name="Crous P.W."/>
            <person name="Kodira C."/>
            <person name="Birren B.W."/>
            <person name="Galagan J.E."/>
            <person name="Torriani S.F."/>
            <person name="McDonald B.A."/>
            <person name="Oliver R.P."/>
        </authorList>
    </citation>
    <scope>NUCLEOTIDE SEQUENCE [LARGE SCALE GENOMIC DNA]</scope>
    <source>
        <strain evidence="3">SN15 / ATCC MYA-4574 / FGSC 10173</strain>
    </source>
</reference>
<dbReference type="Proteomes" id="UP000001055">
    <property type="component" value="Unassembled WGS sequence"/>
</dbReference>
<proteinExistence type="predicted"/>
<dbReference type="RefSeq" id="XP_001799209.1">
    <property type="nucleotide sequence ID" value="XM_001799157.1"/>
</dbReference>
<dbReference type="InParanoid" id="Q0UH59"/>
<name>Q0UH59_PHANO</name>
<organism evidence="2 3">
    <name type="scientific">Phaeosphaeria nodorum (strain SN15 / ATCC MYA-4574 / FGSC 10173)</name>
    <name type="common">Glume blotch fungus</name>
    <name type="synonym">Parastagonospora nodorum</name>
    <dbReference type="NCBI Taxonomy" id="321614"/>
    <lineage>
        <taxon>Eukaryota</taxon>
        <taxon>Fungi</taxon>
        <taxon>Dikarya</taxon>
        <taxon>Ascomycota</taxon>
        <taxon>Pezizomycotina</taxon>
        <taxon>Dothideomycetes</taxon>
        <taxon>Pleosporomycetidae</taxon>
        <taxon>Pleosporales</taxon>
        <taxon>Pleosporineae</taxon>
        <taxon>Phaeosphaeriaceae</taxon>
        <taxon>Parastagonospora</taxon>
    </lineage>
</organism>
<dbReference type="HOGENOM" id="CLU_2292674_0_0_1"/>
<feature type="compositionally biased region" description="Polar residues" evidence="1">
    <location>
        <begin position="1"/>
        <end position="13"/>
    </location>
</feature>
<sequence>MSTETSINDLSQHAHNDVSPMLKPKLLKPHLRPSKPTWWKTLLGSPYWSKSRPRQGRPTWWEVQEALVAARARLDGLVDEVRERVVEEGDGRRGLVWEMAR</sequence>
<evidence type="ECO:0000256" key="1">
    <source>
        <dbReference type="SAM" id="MobiDB-lite"/>
    </source>
</evidence>
<feature type="region of interest" description="Disordered" evidence="1">
    <location>
        <begin position="1"/>
        <end position="22"/>
    </location>
</feature>
<dbReference type="KEGG" id="pno:SNOG_08905"/>
<accession>Q0UH59</accession>
<evidence type="ECO:0000313" key="2">
    <source>
        <dbReference type="EMBL" id="EAT84073.1"/>
    </source>
</evidence>
<gene>
    <name evidence="2" type="ORF">SNOG_08905</name>
</gene>
<dbReference type="AlphaFoldDB" id="Q0UH59"/>
<dbReference type="GeneID" id="5976108"/>
<protein>
    <submittedName>
        <fullName evidence="2">Uncharacterized protein</fullName>
    </submittedName>
</protein>
<dbReference type="EMBL" id="CH445337">
    <property type="protein sequence ID" value="EAT84073.1"/>
    <property type="molecule type" value="Genomic_DNA"/>
</dbReference>
<evidence type="ECO:0000313" key="3">
    <source>
        <dbReference type="Proteomes" id="UP000001055"/>
    </source>
</evidence>